<dbReference type="EMBL" id="FNVT01000015">
    <property type="protein sequence ID" value="SEH00081.1"/>
    <property type="molecule type" value="Genomic_DNA"/>
</dbReference>
<reference evidence="2 3" key="1">
    <citation type="submission" date="2016-10" db="EMBL/GenBank/DDBJ databases">
        <authorList>
            <person name="de Groot N.N."/>
        </authorList>
    </citation>
    <scope>NUCLEOTIDE SEQUENCE [LARGE SCALE GENOMIC DNA]</scope>
    <source>
        <strain evidence="2 3">CGMCC 4.7037</strain>
    </source>
</reference>
<dbReference type="PROSITE" id="PS51257">
    <property type="entry name" value="PROKAR_LIPOPROTEIN"/>
    <property type="match status" value="1"/>
</dbReference>
<dbReference type="Proteomes" id="UP000236732">
    <property type="component" value="Unassembled WGS sequence"/>
</dbReference>
<feature type="signal peptide" evidence="1">
    <location>
        <begin position="1"/>
        <end position="21"/>
    </location>
</feature>
<evidence type="ECO:0008006" key="4">
    <source>
        <dbReference type="Google" id="ProtNLM"/>
    </source>
</evidence>
<feature type="chain" id="PRO_5009297361" description="Lipoprotein" evidence="1">
    <location>
        <begin position="22"/>
        <end position="115"/>
    </location>
</feature>
<keyword evidence="1" id="KW-0732">Signal</keyword>
<sequence length="115" mass="11637">MRLLAAGALLLATACTATACAAATVADVNDPPGQRRCADVTLTTRTPGTALLFDQACYRADNVYSLADGTASYRFTGCAGHSAVWVGAVLTTGPATVTLESGGHTVRVTAFTGQA</sequence>
<name>A0A1H6ESL0_9ACTN</name>
<dbReference type="AlphaFoldDB" id="A0A1H6ESL0"/>
<keyword evidence="3" id="KW-1185">Reference proteome</keyword>
<evidence type="ECO:0000256" key="1">
    <source>
        <dbReference type="SAM" id="SignalP"/>
    </source>
</evidence>
<accession>A0A1H6ESL0</accession>
<gene>
    <name evidence="2" type="ORF">SAMN05444920_11560</name>
</gene>
<evidence type="ECO:0000313" key="2">
    <source>
        <dbReference type="EMBL" id="SEH00081.1"/>
    </source>
</evidence>
<protein>
    <recommendedName>
        <fullName evidence="4">Lipoprotein</fullName>
    </recommendedName>
</protein>
<proteinExistence type="predicted"/>
<dbReference type="OrthoDB" id="9958713at2"/>
<evidence type="ECO:0000313" key="3">
    <source>
        <dbReference type="Proteomes" id="UP000236732"/>
    </source>
</evidence>
<organism evidence="2 3">
    <name type="scientific">Nonomuraea solani</name>
    <dbReference type="NCBI Taxonomy" id="1144553"/>
    <lineage>
        <taxon>Bacteria</taxon>
        <taxon>Bacillati</taxon>
        <taxon>Actinomycetota</taxon>
        <taxon>Actinomycetes</taxon>
        <taxon>Streptosporangiales</taxon>
        <taxon>Streptosporangiaceae</taxon>
        <taxon>Nonomuraea</taxon>
    </lineage>
</organism>
<dbReference type="RefSeq" id="WP_103961257.1">
    <property type="nucleotide sequence ID" value="NZ_FNVT01000015.1"/>
</dbReference>